<dbReference type="SUPFAM" id="SSF111384">
    <property type="entry name" value="OmpH-like"/>
    <property type="match status" value="1"/>
</dbReference>
<dbReference type="InterPro" id="IPR005632">
    <property type="entry name" value="Chaperone_Skp"/>
</dbReference>
<sequence length="215" mass="24310">MKKLVMMAVVLSAVVGCNKTTEAKEVKTAYIDTVKLMEDYTEAKELQDKFKTKGEVKGRELEVEARKLEAEKANFQQNAMAKGQAWAQQKYAELQQRSQQLAYAEQAIAQQLQAEGGSKRDSVVEKVRTFIKDYGKKKGYDYIYGTGDAASVLYAKDSYDITKEVVKALNEKYASEGKKQNLKKKLIIKKLRNKKGGCPKRAAFFMPQIHDIDDC</sequence>
<dbReference type="GO" id="GO:0051082">
    <property type="term" value="F:unfolded protein binding"/>
    <property type="evidence" value="ECO:0007669"/>
    <property type="project" value="InterPro"/>
</dbReference>
<dbReference type="PROSITE" id="PS51257">
    <property type="entry name" value="PROKAR_LIPOPROTEIN"/>
    <property type="match status" value="1"/>
</dbReference>
<dbReference type="Pfam" id="PF03938">
    <property type="entry name" value="OmpH"/>
    <property type="match status" value="1"/>
</dbReference>
<dbReference type="PANTHER" id="PTHR35089">
    <property type="entry name" value="CHAPERONE PROTEIN SKP"/>
    <property type="match status" value="1"/>
</dbReference>
<dbReference type="Gene3D" id="3.30.910.20">
    <property type="entry name" value="Skp domain"/>
    <property type="match status" value="1"/>
</dbReference>
<dbReference type="SMART" id="SM00935">
    <property type="entry name" value="OmpH"/>
    <property type="match status" value="1"/>
</dbReference>
<keyword evidence="2" id="KW-0732">Signal</keyword>
<dbReference type="InterPro" id="IPR024930">
    <property type="entry name" value="Skp_dom_sf"/>
</dbReference>
<dbReference type="EMBL" id="RWGX01000006">
    <property type="protein sequence ID" value="RVU86756.1"/>
    <property type="molecule type" value="Genomic_DNA"/>
</dbReference>
<evidence type="ECO:0000256" key="2">
    <source>
        <dbReference type="ARBA" id="ARBA00022729"/>
    </source>
</evidence>
<evidence type="ECO:0000256" key="1">
    <source>
        <dbReference type="ARBA" id="ARBA00009091"/>
    </source>
</evidence>
<reference evidence="3" key="1">
    <citation type="submission" date="2018-12" db="EMBL/GenBank/DDBJ databases">
        <title>Draft genome sequence of Flaovobacterium columnare BGFS27 isolated from channel catfish in Alabama.</title>
        <authorList>
            <person name="Cai W."/>
            <person name="Arias C."/>
        </authorList>
    </citation>
    <scope>NUCLEOTIDE SEQUENCE [LARGE SCALE GENOMIC DNA]</scope>
    <source>
        <strain evidence="3">BGFS27</strain>
    </source>
</reference>
<dbReference type="PANTHER" id="PTHR35089:SF1">
    <property type="entry name" value="CHAPERONE PROTEIN SKP"/>
    <property type="match status" value="1"/>
</dbReference>
<name>A0AA94JMS8_9FLAO</name>
<organism evidence="3">
    <name type="scientific">Flavobacterium columnare</name>
    <dbReference type="NCBI Taxonomy" id="996"/>
    <lineage>
        <taxon>Bacteria</taxon>
        <taxon>Pseudomonadati</taxon>
        <taxon>Bacteroidota</taxon>
        <taxon>Flavobacteriia</taxon>
        <taxon>Flavobacteriales</taxon>
        <taxon>Flavobacteriaceae</taxon>
        <taxon>Flavobacterium</taxon>
    </lineage>
</organism>
<dbReference type="AlphaFoldDB" id="A0AA94JMS8"/>
<evidence type="ECO:0000313" key="3">
    <source>
        <dbReference type="EMBL" id="RVU86756.1"/>
    </source>
</evidence>
<protein>
    <submittedName>
        <fullName evidence="3">OmpH family outer membrane protein</fullName>
    </submittedName>
</protein>
<comment type="caution">
    <text evidence="3">The sequence shown here is derived from an EMBL/GenBank/DDBJ whole genome shotgun (WGS) entry which is preliminary data.</text>
</comment>
<accession>A0AA94JMS8</accession>
<dbReference type="GO" id="GO:0050821">
    <property type="term" value="P:protein stabilization"/>
    <property type="evidence" value="ECO:0007669"/>
    <property type="project" value="TreeGrafter"/>
</dbReference>
<gene>
    <name evidence="3" type="ORF">EJB19_14445</name>
</gene>
<dbReference type="GO" id="GO:0005829">
    <property type="term" value="C:cytosol"/>
    <property type="evidence" value="ECO:0007669"/>
    <property type="project" value="TreeGrafter"/>
</dbReference>
<comment type="similarity">
    <text evidence="1">Belongs to the Skp family.</text>
</comment>
<proteinExistence type="inferred from homology"/>